<dbReference type="InterPro" id="IPR016024">
    <property type="entry name" value="ARM-type_fold"/>
</dbReference>
<dbReference type="SMART" id="SM00320">
    <property type="entry name" value="WD40"/>
    <property type="match status" value="4"/>
</dbReference>
<evidence type="ECO:0000256" key="2">
    <source>
        <dbReference type="ARBA" id="ARBA00022574"/>
    </source>
</evidence>
<dbReference type="InterPro" id="IPR029347">
    <property type="entry name" value="Raptor_N"/>
</dbReference>
<dbReference type="InterPro" id="IPR001680">
    <property type="entry name" value="WD40_rpt"/>
</dbReference>
<dbReference type="EMBL" id="LFYR01000916">
    <property type="protein sequence ID" value="KMZ67250.1"/>
    <property type="molecule type" value="Genomic_DNA"/>
</dbReference>
<dbReference type="GO" id="GO:0010506">
    <property type="term" value="P:regulation of autophagy"/>
    <property type="evidence" value="ECO:0000318"/>
    <property type="project" value="GO_Central"/>
</dbReference>
<dbReference type="Gene3D" id="2.130.10.10">
    <property type="entry name" value="YVTN repeat-like/Quinoprotein amine dehydrogenase"/>
    <property type="match status" value="1"/>
</dbReference>
<dbReference type="OrthoDB" id="10262360at2759"/>
<organism evidence="5 6">
    <name type="scientific">Zostera marina</name>
    <name type="common">Eelgrass</name>
    <dbReference type="NCBI Taxonomy" id="29655"/>
    <lineage>
        <taxon>Eukaryota</taxon>
        <taxon>Viridiplantae</taxon>
        <taxon>Streptophyta</taxon>
        <taxon>Embryophyta</taxon>
        <taxon>Tracheophyta</taxon>
        <taxon>Spermatophyta</taxon>
        <taxon>Magnoliopsida</taxon>
        <taxon>Liliopsida</taxon>
        <taxon>Zosteraceae</taxon>
        <taxon>Zostera</taxon>
    </lineage>
</organism>
<dbReference type="InterPro" id="IPR015943">
    <property type="entry name" value="WD40/YVTN_repeat-like_dom_sf"/>
</dbReference>
<keyword evidence="3" id="KW-0677">Repeat</keyword>
<dbReference type="OMA" id="TEVCTND"/>
<sequence>MALGDLMATTRFSYSSTSHSTSSSSNTSTTIAAASTSVPFHPKRHFDNNVDEFPDYVSGAVCEDVGCNVRESEESSDLSAGGMAMATATATNMAYLPQTVVLCDLRHDALNESSSTTEGSETSWRLKERMRTGSVALVLCLNINIDPPDVIKISPCARMECWIDPFSMPPSKALDAIGKSLYAQYERWQPKARYRLQPDPTFEEVKKLCIISRKSARSERVLFHYNGHGVPKPTSNGEIWVFNKGYTQYIPLPVSELDSWLKTPSIYVFDCCASGMIVDSFIDWISSGATTSLSKDCIMLAACQSHETLPQSAEFPADIFTSCLTTPIKMALRWFCSRSLLRDFIDVDLIDQIPGRQNDRKTLLGELNWIYTAVTDTIAWDVLPRDMFQKLFRQDLLVASLFRNFILANRIMRSANCSPVSHPSLPSTHQHHMWDAWDMAAECCLAKLPSLIHDADAEFQPSPFFTEQLTAFEVWLDHGSEYKKPPEQLPIVLQVLLSHSHRFRALVLLGRFLDMGHWAVHLALSVGVFPYVLKMLQTTASELQNILIFLWTKILAFDKSCQDGLVKDGGHIYFIRFLDSIEVYPEQRAMAAFILAVIMDGHRLGQQACIQENLIHVCLRHLELANTNDTQAEPLLLQWLCLCQGKLWEDFPAAQLIGLQADAPAIFSSLLSEPQPEVRASAVFALGTLLNVGSEHTDDDDEKIKIELTIIKSLLDLASDGSPLVRAEVAVALARFAFGHNKHLKSVAASYWKSQPKSMLSSLTNTSSLNANPTGQTISAKSSQISSAIKVVDDSSVTACDVRVSSSSPLTSTGFMHGSPLSDHSDSGILCQENGNTGVIGYLSSKPLEPAVYSNCVLALYSMAKDPYPQIAKLGQRILSIIGIEQVVAKPSRLAGSLFRQGDSSGLSPSSTLAGLVRSTSWLDMSAGPLQLSFRTPPVSPPRQKMISGLRRVCSLEFRPHQLNSPDSGLADPILGSCVSMASEQSLLPQSTIYQWSCGHFSRPLLTAEDENEELLTKRDNTERFALDRISKCQHSSFGKLDNQIANWDTKFETGTKTTLLMPFTPFVVAADQIERIRIWNYEKGVPINAFENHTSPDKGISKLCLLNELSDALLLVASFDGNIRIWKDFTIKGKQKLITAFSSIQSHGPGVHNANVVVDWQQQSGYLYASSGILPMMLWDLDKEQLVKSISSSSSDSSISELSASQVHGGQLTAGYEDGSVKLFDVRTPDMLVCKARPHTQRVQRVVGIGFQPGFEHSKIVSASQAGDIQFLDFRNPSSSYLTIDAHRGSLTALAIHRHAPVIASGSAKQLIKVFSLKGDLLSTIRYYPSFIAQRIGSINSLTFHPYNAILSAGASDAIVSIYDDNSFSR</sequence>
<evidence type="ECO:0000313" key="6">
    <source>
        <dbReference type="Proteomes" id="UP000036987"/>
    </source>
</evidence>
<dbReference type="GO" id="GO:0031929">
    <property type="term" value="P:TOR signaling"/>
    <property type="evidence" value="ECO:0000318"/>
    <property type="project" value="GO_Central"/>
</dbReference>
<dbReference type="GO" id="GO:0005737">
    <property type="term" value="C:cytoplasm"/>
    <property type="evidence" value="ECO:0000318"/>
    <property type="project" value="GO_Central"/>
</dbReference>
<name>A0A0K9PGB3_ZOSMR</name>
<dbReference type="STRING" id="29655.A0A0K9PGB3"/>
<dbReference type="Gene3D" id="3.40.50.1460">
    <property type="match status" value="1"/>
</dbReference>
<dbReference type="SUPFAM" id="SSF50978">
    <property type="entry name" value="WD40 repeat-like"/>
    <property type="match status" value="1"/>
</dbReference>
<dbReference type="FunFam" id="1.25.10.10:FF:000145">
    <property type="entry name" value="Regulatory-associated protein of TOR 1"/>
    <property type="match status" value="1"/>
</dbReference>
<comment type="similarity">
    <text evidence="1">Belongs to the WD repeat RAPTOR family.</text>
</comment>
<comment type="caution">
    <text evidence="5">The sequence shown here is derived from an EMBL/GenBank/DDBJ whole genome shotgun (WGS) entry which is preliminary data.</text>
</comment>
<dbReference type="SMART" id="SM01302">
    <property type="entry name" value="Raptor_N"/>
    <property type="match status" value="1"/>
</dbReference>
<proteinExistence type="inferred from homology"/>
<dbReference type="InterPro" id="IPR011989">
    <property type="entry name" value="ARM-like"/>
</dbReference>
<dbReference type="PANTHER" id="PTHR12848:SF16">
    <property type="entry name" value="REGULATORY-ASSOCIATED PROTEIN OF MTOR"/>
    <property type="match status" value="1"/>
</dbReference>
<evidence type="ECO:0000256" key="1">
    <source>
        <dbReference type="ARBA" id="ARBA00009257"/>
    </source>
</evidence>
<evidence type="ECO:0000313" key="5">
    <source>
        <dbReference type="EMBL" id="KMZ67250.1"/>
    </source>
</evidence>
<dbReference type="GO" id="GO:0071230">
    <property type="term" value="P:cellular response to amino acid stimulus"/>
    <property type="evidence" value="ECO:0000318"/>
    <property type="project" value="GO_Central"/>
</dbReference>
<dbReference type="Pfam" id="PF00400">
    <property type="entry name" value="WD40"/>
    <property type="match status" value="1"/>
</dbReference>
<dbReference type="GO" id="GO:0030674">
    <property type="term" value="F:protein-macromolecule adaptor activity"/>
    <property type="evidence" value="ECO:0000318"/>
    <property type="project" value="GO_Central"/>
</dbReference>
<feature type="domain" description="Raptor N-terminal CASPase-like" evidence="4">
    <location>
        <begin position="129"/>
        <end position="282"/>
    </location>
</feature>
<dbReference type="GO" id="GO:0031931">
    <property type="term" value="C:TORC1 complex"/>
    <property type="evidence" value="ECO:0000318"/>
    <property type="project" value="GO_Central"/>
</dbReference>
<dbReference type="SUPFAM" id="SSF48371">
    <property type="entry name" value="ARM repeat"/>
    <property type="match status" value="1"/>
</dbReference>
<keyword evidence="2" id="KW-0853">WD repeat</keyword>
<accession>A0A0K9PGB3</accession>
<gene>
    <name evidence="5" type="ORF">ZOSMA_270G00230</name>
</gene>
<dbReference type="PANTHER" id="PTHR12848">
    <property type="entry name" value="REGULATORY-ASSOCIATED PROTEIN OF MTOR"/>
    <property type="match status" value="1"/>
</dbReference>
<evidence type="ECO:0000256" key="3">
    <source>
        <dbReference type="ARBA" id="ARBA00022737"/>
    </source>
</evidence>
<evidence type="ECO:0000259" key="4">
    <source>
        <dbReference type="SMART" id="SM01302"/>
    </source>
</evidence>
<dbReference type="Pfam" id="PF14538">
    <property type="entry name" value="Raptor_N"/>
    <property type="match status" value="1"/>
</dbReference>
<dbReference type="GO" id="GO:0030307">
    <property type="term" value="P:positive regulation of cell growth"/>
    <property type="evidence" value="ECO:0000318"/>
    <property type="project" value="GO_Central"/>
</dbReference>
<protein>
    <submittedName>
        <fullName evidence="5">WD repeat-containing protein mip1</fullName>
    </submittedName>
</protein>
<dbReference type="InterPro" id="IPR036322">
    <property type="entry name" value="WD40_repeat_dom_sf"/>
</dbReference>
<dbReference type="GO" id="GO:0009267">
    <property type="term" value="P:cellular response to starvation"/>
    <property type="evidence" value="ECO:0000318"/>
    <property type="project" value="GO_Central"/>
</dbReference>
<dbReference type="PRINTS" id="PR01547">
    <property type="entry name" value="YEAST176DUF"/>
</dbReference>
<dbReference type="Proteomes" id="UP000036987">
    <property type="component" value="Unassembled WGS sequence"/>
</dbReference>
<dbReference type="Gene3D" id="1.25.10.10">
    <property type="entry name" value="Leucine-rich Repeat Variant"/>
    <property type="match status" value="1"/>
</dbReference>
<keyword evidence="6" id="KW-1185">Reference proteome</keyword>
<dbReference type="InterPro" id="IPR004083">
    <property type="entry name" value="Raptor"/>
</dbReference>
<reference evidence="6" key="1">
    <citation type="journal article" date="2016" name="Nature">
        <title>The genome of the seagrass Zostera marina reveals angiosperm adaptation to the sea.</title>
        <authorList>
            <person name="Olsen J.L."/>
            <person name="Rouze P."/>
            <person name="Verhelst B."/>
            <person name="Lin Y.-C."/>
            <person name="Bayer T."/>
            <person name="Collen J."/>
            <person name="Dattolo E."/>
            <person name="De Paoli E."/>
            <person name="Dittami S."/>
            <person name="Maumus F."/>
            <person name="Michel G."/>
            <person name="Kersting A."/>
            <person name="Lauritano C."/>
            <person name="Lohaus R."/>
            <person name="Toepel M."/>
            <person name="Tonon T."/>
            <person name="Vanneste K."/>
            <person name="Amirebrahimi M."/>
            <person name="Brakel J."/>
            <person name="Bostroem C."/>
            <person name="Chovatia M."/>
            <person name="Grimwood J."/>
            <person name="Jenkins J.W."/>
            <person name="Jueterbock A."/>
            <person name="Mraz A."/>
            <person name="Stam W.T."/>
            <person name="Tice H."/>
            <person name="Bornberg-Bauer E."/>
            <person name="Green P.J."/>
            <person name="Pearson G.A."/>
            <person name="Procaccini G."/>
            <person name="Duarte C.M."/>
            <person name="Schmutz J."/>
            <person name="Reusch T.B.H."/>
            <person name="Van de Peer Y."/>
        </authorList>
    </citation>
    <scope>NUCLEOTIDE SEQUENCE [LARGE SCALE GENOMIC DNA]</scope>
    <source>
        <strain evidence="6">cv. Finnish</strain>
    </source>
</reference>